<sequence length="173" mass="20151">MPLRIDDFILTHIQAIEGATILVKSETTKAEETKIKSDIIQTIDTEAKIKPSSFWKKEDKENGQQETEGKHNLQIEEERAVENWRGEGVTKPKRPRRSYLENQEEWKFIDLSENNPVIPIAILRNGNFTTLKPILVNKQKEKQKKPKKGKKNDLLLLNGIIKRIPYYLENFLT</sequence>
<organism evidence="1 2">
    <name type="scientific">Tribolium castaneum</name>
    <name type="common">Red flour beetle</name>
    <dbReference type="NCBI Taxonomy" id="7070"/>
    <lineage>
        <taxon>Eukaryota</taxon>
        <taxon>Metazoa</taxon>
        <taxon>Ecdysozoa</taxon>
        <taxon>Arthropoda</taxon>
        <taxon>Hexapoda</taxon>
        <taxon>Insecta</taxon>
        <taxon>Pterygota</taxon>
        <taxon>Neoptera</taxon>
        <taxon>Endopterygota</taxon>
        <taxon>Coleoptera</taxon>
        <taxon>Polyphaga</taxon>
        <taxon>Cucujiformia</taxon>
        <taxon>Tenebrionidae</taxon>
        <taxon>Tenebrionidae incertae sedis</taxon>
        <taxon>Tribolium</taxon>
    </lineage>
</organism>
<dbReference type="OMA" id="HADESFW"/>
<dbReference type="InParanoid" id="A0A139WA02"/>
<name>A0A139WA02_TRICA</name>
<dbReference type="eggNOG" id="ENOG502SAMZ">
    <property type="taxonomic scope" value="Eukaryota"/>
</dbReference>
<dbReference type="EMBL" id="KQ971759">
    <property type="protein sequence ID" value="KYB24741.1"/>
    <property type="molecule type" value="Genomic_DNA"/>
</dbReference>
<evidence type="ECO:0000313" key="2">
    <source>
        <dbReference type="Proteomes" id="UP000007266"/>
    </source>
</evidence>
<keyword evidence="2" id="KW-1185">Reference proteome</keyword>
<dbReference type="AlphaFoldDB" id="A0A139WA02"/>
<reference evidence="1 2" key="2">
    <citation type="journal article" date="2010" name="Nucleic Acids Res.">
        <title>BeetleBase in 2010: revisions to provide comprehensive genomic information for Tribolium castaneum.</title>
        <authorList>
            <person name="Kim H.S."/>
            <person name="Murphy T."/>
            <person name="Xia J."/>
            <person name="Caragea D."/>
            <person name="Park Y."/>
            <person name="Beeman R.W."/>
            <person name="Lorenzen M.D."/>
            <person name="Butcher S."/>
            <person name="Manak J.R."/>
            <person name="Brown S.J."/>
        </authorList>
    </citation>
    <scope>NUCLEOTIDE SEQUENCE [LARGE SCALE GENOMIC DNA]</scope>
    <source>
        <strain evidence="1 2">Georgia GA2</strain>
    </source>
</reference>
<accession>A0A139WA02</accession>
<proteinExistence type="predicted"/>
<dbReference type="Proteomes" id="UP000007266">
    <property type="component" value="Unassembled WGS sequence"/>
</dbReference>
<protein>
    <submittedName>
        <fullName evidence="1">Uncharacterized protein</fullName>
    </submittedName>
</protein>
<gene>
    <name evidence="1" type="primary">AUGUSTUS-3.0.2_31784</name>
    <name evidence="1" type="ORF">TcasGA2_TC031784</name>
</gene>
<reference evidence="1 2" key="1">
    <citation type="journal article" date="2008" name="Nature">
        <title>The genome of the model beetle and pest Tribolium castaneum.</title>
        <authorList>
            <consortium name="Tribolium Genome Sequencing Consortium"/>
            <person name="Richards S."/>
            <person name="Gibbs R.A."/>
            <person name="Weinstock G.M."/>
            <person name="Brown S.J."/>
            <person name="Denell R."/>
            <person name="Beeman R.W."/>
            <person name="Gibbs R."/>
            <person name="Beeman R.W."/>
            <person name="Brown S.J."/>
            <person name="Bucher G."/>
            <person name="Friedrich M."/>
            <person name="Grimmelikhuijzen C.J."/>
            <person name="Klingler M."/>
            <person name="Lorenzen M."/>
            <person name="Richards S."/>
            <person name="Roth S."/>
            <person name="Schroder R."/>
            <person name="Tautz D."/>
            <person name="Zdobnov E.M."/>
            <person name="Muzny D."/>
            <person name="Gibbs R.A."/>
            <person name="Weinstock G.M."/>
            <person name="Attaway T."/>
            <person name="Bell S."/>
            <person name="Buhay C.J."/>
            <person name="Chandrabose M.N."/>
            <person name="Chavez D."/>
            <person name="Clerk-Blankenburg K.P."/>
            <person name="Cree A."/>
            <person name="Dao M."/>
            <person name="Davis C."/>
            <person name="Chacko J."/>
            <person name="Dinh H."/>
            <person name="Dugan-Rocha S."/>
            <person name="Fowler G."/>
            <person name="Garner T.T."/>
            <person name="Garnes J."/>
            <person name="Gnirke A."/>
            <person name="Hawes A."/>
            <person name="Hernandez J."/>
            <person name="Hines S."/>
            <person name="Holder M."/>
            <person name="Hume J."/>
            <person name="Jhangiani S.N."/>
            <person name="Joshi V."/>
            <person name="Khan Z.M."/>
            <person name="Jackson L."/>
            <person name="Kovar C."/>
            <person name="Kowis A."/>
            <person name="Lee S."/>
            <person name="Lewis L.R."/>
            <person name="Margolis J."/>
            <person name="Morgan M."/>
            <person name="Nazareth L.V."/>
            <person name="Nguyen N."/>
            <person name="Okwuonu G."/>
            <person name="Parker D."/>
            <person name="Richards S."/>
            <person name="Ruiz S.J."/>
            <person name="Santibanez J."/>
            <person name="Savard J."/>
            <person name="Scherer S.E."/>
            <person name="Schneider B."/>
            <person name="Sodergren E."/>
            <person name="Tautz D."/>
            <person name="Vattahil S."/>
            <person name="Villasana D."/>
            <person name="White C.S."/>
            <person name="Wright R."/>
            <person name="Park Y."/>
            <person name="Beeman R.W."/>
            <person name="Lord J."/>
            <person name="Oppert B."/>
            <person name="Lorenzen M."/>
            <person name="Brown S."/>
            <person name="Wang L."/>
            <person name="Savard J."/>
            <person name="Tautz D."/>
            <person name="Richards S."/>
            <person name="Weinstock G."/>
            <person name="Gibbs R.A."/>
            <person name="Liu Y."/>
            <person name="Worley K."/>
            <person name="Weinstock G."/>
            <person name="Elsik C.G."/>
            <person name="Reese J.T."/>
            <person name="Elhaik E."/>
            <person name="Landan G."/>
            <person name="Graur D."/>
            <person name="Arensburger P."/>
            <person name="Atkinson P."/>
            <person name="Beeman R.W."/>
            <person name="Beidler J."/>
            <person name="Brown S.J."/>
            <person name="Demuth J.P."/>
            <person name="Drury D.W."/>
            <person name="Du Y.Z."/>
            <person name="Fujiwara H."/>
            <person name="Lorenzen M."/>
            <person name="Maselli V."/>
            <person name="Osanai M."/>
            <person name="Park Y."/>
            <person name="Robertson H.M."/>
            <person name="Tu Z."/>
            <person name="Wang J.J."/>
            <person name="Wang S."/>
            <person name="Richards S."/>
            <person name="Song H."/>
            <person name="Zhang L."/>
            <person name="Sodergren E."/>
            <person name="Werner D."/>
            <person name="Stanke M."/>
            <person name="Morgenstern B."/>
            <person name="Solovyev V."/>
            <person name="Kosarev P."/>
            <person name="Brown G."/>
            <person name="Chen H.C."/>
            <person name="Ermolaeva O."/>
            <person name="Hlavina W."/>
            <person name="Kapustin Y."/>
            <person name="Kiryutin B."/>
            <person name="Kitts P."/>
            <person name="Maglott D."/>
            <person name="Pruitt K."/>
            <person name="Sapojnikov V."/>
            <person name="Souvorov A."/>
            <person name="Mackey A.J."/>
            <person name="Waterhouse R.M."/>
            <person name="Wyder S."/>
            <person name="Zdobnov E.M."/>
            <person name="Zdobnov E.M."/>
            <person name="Wyder S."/>
            <person name="Kriventseva E.V."/>
            <person name="Kadowaki T."/>
            <person name="Bork P."/>
            <person name="Aranda M."/>
            <person name="Bao R."/>
            <person name="Beermann A."/>
            <person name="Berns N."/>
            <person name="Bolognesi R."/>
            <person name="Bonneton F."/>
            <person name="Bopp D."/>
            <person name="Brown S.J."/>
            <person name="Bucher G."/>
            <person name="Butts T."/>
            <person name="Chaumot A."/>
            <person name="Denell R.E."/>
            <person name="Ferrier D.E."/>
            <person name="Friedrich M."/>
            <person name="Gordon C.M."/>
            <person name="Jindra M."/>
            <person name="Klingler M."/>
            <person name="Lan Q."/>
            <person name="Lattorff H.M."/>
            <person name="Laudet V."/>
            <person name="von Levetsow C."/>
            <person name="Liu Z."/>
            <person name="Lutz R."/>
            <person name="Lynch J.A."/>
            <person name="da Fonseca R.N."/>
            <person name="Posnien N."/>
            <person name="Reuter R."/>
            <person name="Roth S."/>
            <person name="Savard J."/>
            <person name="Schinko J.B."/>
            <person name="Schmitt C."/>
            <person name="Schoppmeier M."/>
            <person name="Schroder R."/>
            <person name="Shippy T.D."/>
            <person name="Simonnet F."/>
            <person name="Marques-Souza H."/>
            <person name="Tautz D."/>
            <person name="Tomoyasu Y."/>
            <person name="Trauner J."/>
            <person name="Van der Zee M."/>
            <person name="Vervoort M."/>
            <person name="Wittkopp N."/>
            <person name="Wimmer E.A."/>
            <person name="Yang X."/>
            <person name="Jones A.K."/>
            <person name="Sattelle D.B."/>
            <person name="Ebert P.R."/>
            <person name="Nelson D."/>
            <person name="Scott J.G."/>
            <person name="Beeman R.W."/>
            <person name="Muthukrishnan S."/>
            <person name="Kramer K.J."/>
            <person name="Arakane Y."/>
            <person name="Beeman R.W."/>
            <person name="Zhu Q."/>
            <person name="Hogenkamp D."/>
            <person name="Dixit R."/>
            <person name="Oppert B."/>
            <person name="Jiang H."/>
            <person name="Zou Z."/>
            <person name="Marshall J."/>
            <person name="Elpidina E."/>
            <person name="Vinokurov K."/>
            <person name="Oppert C."/>
            <person name="Zou Z."/>
            <person name="Evans J."/>
            <person name="Lu Z."/>
            <person name="Zhao P."/>
            <person name="Sumathipala N."/>
            <person name="Altincicek B."/>
            <person name="Vilcinskas A."/>
            <person name="Williams M."/>
            <person name="Hultmark D."/>
            <person name="Hetru C."/>
            <person name="Jiang H."/>
            <person name="Grimmelikhuijzen C.J."/>
            <person name="Hauser F."/>
            <person name="Cazzamali G."/>
            <person name="Williamson M."/>
            <person name="Park Y."/>
            <person name="Li B."/>
            <person name="Tanaka Y."/>
            <person name="Predel R."/>
            <person name="Neupert S."/>
            <person name="Schachtner J."/>
            <person name="Verleyen P."/>
            <person name="Raible F."/>
            <person name="Bork P."/>
            <person name="Friedrich M."/>
            <person name="Walden K.K."/>
            <person name="Robertson H.M."/>
            <person name="Angeli S."/>
            <person name="Foret S."/>
            <person name="Bucher G."/>
            <person name="Schuetz S."/>
            <person name="Maleszka R."/>
            <person name="Wimmer E.A."/>
            <person name="Beeman R.W."/>
            <person name="Lorenzen M."/>
            <person name="Tomoyasu Y."/>
            <person name="Miller S.C."/>
            <person name="Grossmann D."/>
            <person name="Bucher G."/>
        </authorList>
    </citation>
    <scope>NUCLEOTIDE SEQUENCE [LARGE SCALE GENOMIC DNA]</scope>
    <source>
        <strain evidence="1 2">Georgia GA2</strain>
    </source>
</reference>
<evidence type="ECO:0000313" key="1">
    <source>
        <dbReference type="EMBL" id="KYB24741.1"/>
    </source>
</evidence>